<name>A0A1V2IFY0_9ACTN</name>
<dbReference type="Proteomes" id="UP000188929">
    <property type="component" value="Unassembled WGS sequence"/>
</dbReference>
<evidence type="ECO:0000313" key="2">
    <source>
        <dbReference type="EMBL" id="ONH32098.1"/>
    </source>
</evidence>
<evidence type="ECO:0000256" key="1">
    <source>
        <dbReference type="SAM" id="Phobius"/>
    </source>
</evidence>
<dbReference type="STRING" id="1834516.BL253_06230"/>
<sequence>MTTATAPARHTASSAGAGIRPRWTWLGVGAGVLGFVATVVTATGVSDKQVGPAVIDKISRTSTQIGGAVGYVAVAVLLVLAACWRSKIVQAFPDKVAARVVADALVASAAALTFGYGWKLALADYMPGGMDEKLFTREGQFVYYMLCDFGPWIGYLGVVVAAGAVAWLGLRDRLVSKWLGIVSLIPPLAVLFMACTMSIAGFPGMVGPIWLIIAFAGLSLGKHELTGTAKS</sequence>
<feature type="transmembrane region" description="Helical" evidence="1">
    <location>
        <begin position="152"/>
        <end position="170"/>
    </location>
</feature>
<evidence type="ECO:0000313" key="3">
    <source>
        <dbReference type="Proteomes" id="UP000188929"/>
    </source>
</evidence>
<keyword evidence="1" id="KW-0812">Transmembrane</keyword>
<accession>A0A1V2IFY0</accession>
<feature type="transmembrane region" description="Helical" evidence="1">
    <location>
        <begin position="65"/>
        <end position="84"/>
    </location>
</feature>
<reference evidence="3" key="1">
    <citation type="submission" date="2016-10" db="EMBL/GenBank/DDBJ databases">
        <title>Frankia sp. NRRL B-16386 Genome sequencing.</title>
        <authorList>
            <person name="Ghodhbane-Gtari F."/>
            <person name="Swanson E."/>
            <person name="Gueddou A."/>
            <person name="Hezbri K."/>
            <person name="Ktari K."/>
            <person name="Nouioui I."/>
            <person name="Morris K."/>
            <person name="Simpson S."/>
            <person name="Abebe-Akele F."/>
            <person name="Thomas K."/>
            <person name="Gtari M."/>
            <person name="Tisa L.S."/>
        </authorList>
    </citation>
    <scope>NUCLEOTIDE SEQUENCE [LARGE SCALE GENOMIC DNA]</scope>
    <source>
        <strain evidence="3">NRRL B-16386</strain>
    </source>
</reference>
<keyword evidence="3" id="KW-1185">Reference proteome</keyword>
<keyword evidence="1" id="KW-0472">Membrane</keyword>
<organism evidence="2 3">
    <name type="scientific">Pseudofrankia asymbiotica</name>
    <dbReference type="NCBI Taxonomy" id="1834516"/>
    <lineage>
        <taxon>Bacteria</taxon>
        <taxon>Bacillati</taxon>
        <taxon>Actinomycetota</taxon>
        <taxon>Actinomycetes</taxon>
        <taxon>Frankiales</taxon>
        <taxon>Frankiaceae</taxon>
        <taxon>Pseudofrankia</taxon>
    </lineage>
</organism>
<feature type="transmembrane region" description="Helical" evidence="1">
    <location>
        <begin position="23"/>
        <end position="45"/>
    </location>
</feature>
<evidence type="ECO:0008006" key="4">
    <source>
        <dbReference type="Google" id="ProtNLM"/>
    </source>
</evidence>
<keyword evidence="1" id="KW-1133">Transmembrane helix</keyword>
<dbReference type="EMBL" id="MOMC01000013">
    <property type="protein sequence ID" value="ONH32098.1"/>
    <property type="molecule type" value="Genomic_DNA"/>
</dbReference>
<proteinExistence type="predicted"/>
<comment type="caution">
    <text evidence="2">The sequence shown here is derived from an EMBL/GenBank/DDBJ whole genome shotgun (WGS) entry which is preliminary data.</text>
</comment>
<gene>
    <name evidence="2" type="ORF">BL253_06230</name>
</gene>
<dbReference type="RefSeq" id="WP_076814407.1">
    <property type="nucleotide sequence ID" value="NZ_MOMC01000013.1"/>
</dbReference>
<protein>
    <recommendedName>
        <fullName evidence="4">DUF4386 domain-containing protein</fullName>
    </recommendedName>
</protein>
<feature type="transmembrane region" description="Helical" evidence="1">
    <location>
        <begin position="177"/>
        <end position="199"/>
    </location>
</feature>
<feature type="transmembrane region" description="Helical" evidence="1">
    <location>
        <begin position="96"/>
        <end position="118"/>
    </location>
</feature>
<dbReference type="OrthoDB" id="5066337at2"/>
<feature type="transmembrane region" description="Helical" evidence="1">
    <location>
        <begin position="205"/>
        <end position="221"/>
    </location>
</feature>
<dbReference type="AlphaFoldDB" id="A0A1V2IFY0"/>